<gene>
    <name evidence="2" type="ORF">JTE90_004932</name>
</gene>
<comment type="caution">
    <text evidence="2">The sequence shown here is derived from an EMBL/GenBank/DDBJ whole genome shotgun (WGS) entry which is preliminary data.</text>
</comment>
<evidence type="ECO:0000313" key="2">
    <source>
        <dbReference type="EMBL" id="KAG8175878.1"/>
    </source>
</evidence>
<feature type="transmembrane region" description="Helical" evidence="1">
    <location>
        <begin position="12"/>
        <end position="33"/>
    </location>
</feature>
<organism evidence="2 3">
    <name type="scientific">Oedothorax gibbosus</name>
    <dbReference type="NCBI Taxonomy" id="931172"/>
    <lineage>
        <taxon>Eukaryota</taxon>
        <taxon>Metazoa</taxon>
        <taxon>Ecdysozoa</taxon>
        <taxon>Arthropoda</taxon>
        <taxon>Chelicerata</taxon>
        <taxon>Arachnida</taxon>
        <taxon>Araneae</taxon>
        <taxon>Araneomorphae</taxon>
        <taxon>Entelegynae</taxon>
        <taxon>Araneoidea</taxon>
        <taxon>Linyphiidae</taxon>
        <taxon>Erigoninae</taxon>
        <taxon>Oedothorax</taxon>
    </lineage>
</organism>
<proteinExistence type="predicted"/>
<evidence type="ECO:0000313" key="3">
    <source>
        <dbReference type="Proteomes" id="UP000827092"/>
    </source>
</evidence>
<keyword evidence="3" id="KW-1185">Reference proteome</keyword>
<reference evidence="2 3" key="1">
    <citation type="journal article" date="2022" name="Nat. Ecol. Evol.">
        <title>A masculinizing supergene underlies an exaggerated male reproductive morph in a spider.</title>
        <authorList>
            <person name="Hendrickx F."/>
            <person name="De Corte Z."/>
            <person name="Sonet G."/>
            <person name="Van Belleghem S.M."/>
            <person name="Kostlbacher S."/>
            <person name="Vangestel C."/>
        </authorList>
    </citation>
    <scope>NUCLEOTIDE SEQUENCE [LARGE SCALE GENOMIC DNA]</scope>
    <source>
        <strain evidence="2">W744_W776</strain>
    </source>
</reference>
<sequence>MSGAVQRWRTFFHNFAPVIIMVPGLVIAHWVWFRLQENPAFVPRDKWESHPLKKKKDDLVAFFSRSSNKKD</sequence>
<name>A0AAV6TW57_9ARAC</name>
<dbReference type="Proteomes" id="UP000827092">
    <property type="component" value="Unassembled WGS sequence"/>
</dbReference>
<keyword evidence="1" id="KW-0472">Membrane</keyword>
<dbReference type="AlphaFoldDB" id="A0AAV6TW57"/>
<evidence type="ECO:0000256" key="1">
    <source>
        <dbReference type="SAM" id="Phobius"/>
    </source>
</evidence>
<protein>
    <submittedName>
        <fullName evidence="2">Uncharacterized protein</fullName>
    </submittedName>
</protein>
<accession>A0AAV6TW57</accession>
<keyword evidence="1" id="KW-0812">Transmembrane</keyword>
<keyword evidence="1" id="KW-1133">Transmembrane helix</keyword>
<dbReference type="EMBL" id="JAFNEN010000944">
    <property type="protein sequence ID" value="KAG8175878.1"/>
    <property type="molecule type" value="Genomic_DNA"/>
</dbReference>